<feature type="region of interest" description="Disordered" evidence="1">
    <location>
        <begin position="440"/>
        <end position="471"/>
    </location>
</feature>
<name>A0A1V8TAS8_9PEZI</name>
<dbReference type="PANTHER" id="PTHR38790">
    <property type="entry name" value="2EXR DOMAIN-CONTAINING PROTEIN-RELATED"/>
    <property type="match status" value="1"/>
</dbReference>
<organism evidence="3 4">
    <name type="scientific">Cryoendolithus antarcticus</name>
    <dbReference type="NCBI Taxonomy" id="1507870"/>
    <lineage>
        <taxon>Eukaryota</taxon>
        <taxon>Fungi</taxon>
        <taxon>Dikarya</taxon>
        <taxon>Ascomycota</taxon>
        <taxon>Pezizomycotina</taxon>
        <taxon>Dothideomycetes</taxon>
        <taxon>Dothideomycetidae</taxon>
        <taxon>Cladosporiales</taxon>
        <taxon>Cladosporiaceae</taxon>
        <taxon>Cryoendolithus</taxon>
    </lineage>
</organism>
<keyword evidence="2" id="KW-0472">Membrane</keyword>
<dbReference type="InParanoid" id="A0A1V8TAS8"/>
<sequence>MSSFTTILLGWLFEILVVIGLLQNFKSASAKRKQRIARDQDPGMEKLREDVLAVVKRYKDDDATKPPFKMAEIIVIETIIANIQKNFRYYRHMHLKQVWEAADPFASTFHARLTFTPVDYEKEEIMKRRCNEGPLSADEAFTLMREIDALVEERNALYQFDLPLRSLPDSPERGCDALGWTYEAGPMRMYLSDALKSAQRQTFRIKNLPAELRLQIFEHVLQYHWSGLGFEAGGQRLRVLRPSTSPPDGRMRESWLNVNIGRDSTYSLFTERPSDMLGLLLVNRQFVADAMPIFYKTNHFHANSAERLIGILRGCGERRRKYFSSISFQCHANGESGKAARAFQSLSTVPGLQYLGIDLAVEKDWLTMGLKMRSYPAPYYTPAWQQRDVSEVPALMRLGQCSTREVYFCSSCPIVEKCLKERIVQKLPKHEVARKLVEMEKEEKDVKKRDRKAKRIRAKENRRRVEEAGIT</sequence>
<evidence type="ECO:0000256" key="1">
    <source>
        <dbReference type="SAM" id="MobiDB-lite"/>
    </source>
</evidence>
<evidence type="ECO:0000313" key="3">
    <source>
        <dbReference type="EMBL" id="OQO08527.1"/>
    </source>
</evidence>
<evidence type="ECO:0000313" key="4">
    <source>
        <dbReference type="Proteomes" id="UP000192596"/>
    </source>
</evidence>
<dbReference type="EMBL" id="NAJO01000012">
    <property type="protein sequence ID" value="OQO08527.1"/>
    <property type="molecule type" value="Genomic_DNA"/>
</dbReference>
<keyword evidence="4" id="KW-1185">Reference proteome</keyword>
<feature type="transmembrane region" description="Helical" evidence="2">
    <location>
        <begin position="6"/>
        <end position="25"/>
    </location>
</feature>
<proteinExistence type="predicted"/>
<accession>A0A1V8TAS8</accession>
<gene>
    <name evidence="3" type="ORF">B0A48_06397</name>
</gene>
<dbReference type="STRING" id="1507870.A0A1V8TAS8"/>
<protein>
    <submittedName>
        <fullName evidence="3">Uncharacterized protein</fullName>
    </submittedName>
</protein>
<feature type="compositionally biased region" description="Basic residues" evidence="1">
    <location>
        <begin position="449"/>
        <end position="462"/>
    </location>
</feature>
<dbReference type="AlphaFoldDB" id="A0A1V8TAS8"/>
<reference evidence="4" key="1">
    <citation type="submission" date="2017-03" db="EMBL/GenBank/DDBJ databases">
        <title>Genomes of endolithic fungi from Antarctica.</title>
        <authorList>
            <person name="Coleine C."/>
            <person name="Masonjones S."/>
            <person name="Stajich J.E."/>
        </authorList>
    </citation>
    <scope>NUCLEOTIDE SEQUENCE [LARGE SCALE GENOMIC DNA]</scope>
    <source>
        <strain evidence="4">CCFEE 5527</strain>
    </source>
</reference>
<evidence type="ECO:0000256" key="2">
    <source>
        <dbReference type="SAM" id="Phobius"/>
    </source>
</evidence>
<keyword evidence="2" id="KW-0812">Transmembrane</keyword>
<dbReference type="OrthoDB" id="3650836at2759"/>
<keyword evidence="2" id="KW-1133">Transmembrane helix</keyword>
<dbReference type="Proteomes" id="UP000192596">
    <property type="component" value="Unassembled WGS sequence"/>
</dbReference>
<comment type="caution">
    <text evidence="3">The sequence shown here is derived from an EMBL/GenBank/DDBJ whole genome shotgun (WGS) entry which is preliminary data.</text>
</comment>